<keyword evidence="2" id="KW-1185">Reference proteome</keyword>
<dbReference type="Proteomes" id="UP001159363">
    <property type="component" value="Chromosome 4"/>
</dbReference>
<sequence length="378" mass="42590">MLLASGLFVQSRQIFERSSSQGYFLRRCAKFSSSTKANRVRFRQGRSRFFACRNRSGRCCWSAGFRRDLQIPPPLHSGAAPYSPRFTLIGSQYLDTRVTQTFPLHYSVIQPYIAANFTVSTPVGTSYKLSVVDRNFFSKFEFKSSELTANHLSIECEIKKMAVTPLYASACLISTIVASSLRTDIMPNADSVDVCVRMYNENTRRCDIALIACVYSNHRDSAASKWKKTAVVNKMTGRRGPYYALRLAKAMWCSDPSMQDYSLTDGLRDVAGKEPASDWPRHDEVGQLIGNTVGGSDWVLIRTNMLKGARQFSLQLAHVEYVHVARQEHCTSVQSYVLRGDDALDARGSVDPIARPQTRVRAPDRREPSFRAVFSRLD</sequence>
<evidence type="ECO:0000313" key="1">
    <source>
        <dbReference type="EMBL" id="KAJ8882793.1"/>
    </source>
</evidence>
<evidence type="ECO:0000313" key="2">
    <source>
        <dbReference type="Proteomes" id="UP001159363"/>
    </source>
</evidence>
<accession>A0ABQ9HEQ0</accession>
<organism evidence="1 2">
    <name type="scientific">Dryococelus australis</name>
    <dbReference type="NCBI Taxonomy" id="614101"/>
    <lineage>
        <taxon>Eukaryota</taxon>
        <taxon>Metazoa</taxon>
        <taxon>Ecdysozoa</taxon>
        <taxon>Arthropoda</taxon>
        <taxon>Hexapoda</taxon>
        <taxon>Insecta</taxon>
        <taxon>Pterygota</taxon>
        <taxon>Neoptera</taxon>
        <taxon>Polyneoptera</taxon>
        <taxon>Phasmatodea</taxon>
        <taxon>Verophasmatodea</taxon>
        <taxon>Anareolatae</taxon>
        <taxon>Phasmatidae</taxon>
        <taxon>Eurycanthinae</taxon>
        <taxon>Dryococelus</taxon>
    </lineage>
</organism>
<comment type="caution">
    <text evidence="1">The sequence shown here is derived from an EMBL/GenBank/DDBJ whole genome shotgun (WGS) entry which is preliminary data.</text>
</comment>
<reference evidence="1 2" key="1">
    <citation type="submission" date="2023-02" db="EMBL/GenBank/DDBJ databases">
        <title>LHISI_Scaffold_Assembly.</title>
        <authorList>
            <person name="Stuart O.P."/>
            <person name="Cleave R."/>
            <person name="Magrath M.J.L."/>
            <person name="Mikheyev A.S."/>
        </authorList>
    </citation>
    <scope>NUCLEOTIDE SEQUENCE [LARGE SCALE GENOMIC DNA]</scope>
    <source>
        <strain evidence="1">Daus_M_001</strain>
        <tissue evidence="1">Leg muscle</tissue>
    </source>
</reference>
<name>A0ABQ9HEQ0_9NEOP</name>
<dbReference type="EMBL" id="JARBHB010000005">
    <property type="protein sequence ID" value="KAJ8882793.1"/>
    <property type="molecule type" value="Genomic_DNA"/>
</dbReference>
<gene>
    <name evidence="1" type="ORF">PR048_014607</name>
</gene>
<protein>
    <submittedName>
        <fullName evidence="1">Uncharacterized protein</fullName>
    </submittedName>
</protein>
<proteinExistence type="predicted"/>